<proteinExistence type="inferred from homology"/>
<dbReference type="InterPro" id="IPR032675">
    <property type="entry name" value="LRR_dom_sf"/>
</dbReference>
<comment type="similarity">
    <text evidence="4">Belongs to the PP2C family.</text>
</comment>
<feature type="region of interest" description="Disordered" evidence="5">
    <location>
        <begin position="50"/>
        <end position="107"/>
    </location>
</feature>
<dbReference type="InterPro" id="IPR000222">
    <property type="entry name" value="PP2C_BS"/>
</dbReference>
<dbReference type="STRING" id="1054147.F4QBR9"/>
<dbReference type="SUPFAM" id="SSF81606">
    <property type="entry name" value="PP2C-like"/>
    <property type="match status" value="1"/>
</dbReference>
<feature type="domain" description="PPM-type phosphatase" evidence="6">
    <location>
        <begin position="447"/>
        <end position="691"/>
    </location>
</feature>
<dbReference type="AlphaFoldDB" id="F4QBR9"/>
<evidence type="ECO:0000256" key="2">
    <source>
        <dbReference type="ARBA" id="ARBA00022801"/>
    </source>
</evidence>
<dbReference type="InterPro" id="IPR001611">
    <property type="entry name" value="Leu-rich_rpt"/>
</dbReference>
<dbReference type="KEGG" id="dfa:DFA_10915"/>
<keyword evidence="1" id="KW-0479">Metal-binding</keyword>
<gene>
    <name evidence="7" type="ORF">DFA_10915</name>
</gene>
<dbReference type="OMA" id="WRTESKA"/>
<evidence type="ECO:0000259" key="6">
    <source>
        <dbReference type="PROSITE" id="PS51746"/>
    </source>
</evidence>
<dbReference type="GO" id="GO:0046872">
    <property type="term" value="F:metal ion binding"/>
    <property type="evidence" value="ECO:0007669"/>
    <property type="project" value="UniProtKB-KW"/>
</dbReference>
<reference evidence="8" key="1">
    <citation type="journal article" date="2011" name="Genome Res.">
        <title>Phylogeny-wide analysis of social amoeba genomes highlights ancient origins for complex intercellular communication.</title>
        <authorList>
            <person name="Heidel A.J."/>
            <person name="Lawal H.M."/>
            <person name="Felder M."/>
            <person name="Schilde C."/>
            <person name="Helps N.R."/>
            <person name="Tunggal B."/>
            <person name="Rivero F."/>
            <person name="John U."/>
            <person name="Schleicher M."/>
            <person name="Eichinger L."/>
            <person name="Platzer M."/>
            <person name="Noegel A.A."/>
            <person name="Schaap P."/>
            <person name="Gloeckner G."/>
        </authorList>
    </citation>
    <scope>NUCLEOTIDE SEQUENCE [LARGE SCALE GENOMIC DNA]</scope>
    <source>
        <strain evidence="8">SH3</strain>
    </source>
</reference>
<dbReference type="SUPFAM" id="SSF52047">
    <property type="entry name" value="RNI-like"/>
    <property type="match status" value="1"/>
</dbReference>
<dbReference type="EMBL" id="GL883028">
    <property type="protein sequence ID" value="EGG14657.1"/>
    <property type="molecule type" value="Genomic_DNA"/>
</dbReference>
<name>F4QBR9_CACFS</name>
<dbReference type="Gene3D" id="3.80.10.10">
    <property type="entry name" value="Ribonuclease Inhibitor"/>
    <property type="match status" value="2"/>
</dbReference>
<dbReference type="RefSeq" id="XP_004351165.1">
    <property type="nucleotide sequence ID" value="XM_004351113.1"/>
</dbReference>
<dbReference type="Pfam" id="PF00481">
    <property type="entry name" value="PP2C"/>
    <property type="match status" value="1"/>
</dbReference>
<dbReference type="Gene3D" id="3.60.40.10">
    <property type="entry name" value="PPM-type phosphatase domain"/>
    <property type="match status" value="1"/>
</dbReference>
<dbReference type="GO" id="GO:0004722">
    <property type="term" value="F:protein serine/threonine phosphatase activity"/>
    <property type="evidence" value="ECO:0007669"/>
    <property type="project" value="InterPro"/>
</dbReference>
<feature type="compositionally biased region" description="Acidic residues" evidence="5">
    <location>
        <begin position="50"/>
        <end position="67"/>
    </location>
</feature>
<keyword evidence="2 4" id="KW-0378">Hydrolase</keyword>
<dbReference type="Proteomes" id="UP000007797">
    <property type="component" value="Unassembled WGS sequence"/>
</dbReference>
<keyword evidence="8" id="KW-1185">Reference proteome</keyword>
<keyword evidence="3 4" id="KW-0904">Protein phosphatase</keyword>
<feature type="compositionally biased region" description="Low complexity" evidence="5">
    <location>
        <begin position="75"/>
        <end position="104"/>
    </location>
</feature>
<evidence type="ECO:0000256" key="4">
    <source>
        <dbReference type="RuleBase" id="RU003465"/>
    </source>
</evidence>
<sequence>MGAALDKVKEGEPSNQDAFVFWHSLKKIYGDTDSLPSYFHAFMVDNPNAGEDDDLHIGNGDDEDEGGGVDGGSAGTANDSNNSGGSSSSTSSSNNTSGNGSPTNKSESYLLVGQTKEGSRNPSPSSQSKISFVGEFNPNVEEMNKTLLQTINCKLQLIPPELNHFTLNLDNHCLTEKLFLSICAAIIVNNENYSNRHMSTTLRDTPLTTIRKKKIQQEYLDFIAQYYFTITKLSLKKTMLSSRSLEALSQALRNNRSITELDLGGNELHATGLAVLTAGLRSNKSVTRINLSDVKAYDEGAFMIAAFLMSTKTIKTLDLSTNHISEKGLEALKQSVIRNTSITSLYLEDNNVDQSKLYSLNHILKRNSCVQFALETIFERIPWNRKFKNKIQSFKKGVMQTRTNSTLNISVDEERTPLFRLMNKQNSSASIQEKIPPPPELESSRYVVGKSETIGKRPTMEDRMVAYGCYQDNSKSELYCVFDGHGGRAASDFAAENIYRIFGEYLDSKKIPEEAFKCAFQNIHVQIAPWPFIGTTAACAYIKEDQMCVANVGDSRVVLGYWSNESSSFQASRLSFDHRPVEDSERNRITQAGGTVLNGRVNGMLAVSRALGDSFLTPYVTANPHIHNMTIAPEHKFLIIACDGVWDIVSDEDAVDLVSAISDPNRASETLRDFAYQLGSTDNISVMVVKLCDY</sequence>
<dbReference type="PROSITE" id="PS51746">
    <property type="entry name" value="PPM_2"/>
    <property type="match status" value="1"/>
</dbReference>
<dbReference type="SMART" id="SM00332">
    <property type="entry name" value="PP2Cc"/>
    <property type="match status" value="1"/>
</dbReference>
<dbReference type="OrthoDB" id="10264738at2759"/>
<evidence type="ECO:0000313" key="8">
    <source>
        <dbReference type="Proteomes" id="UP000007797"/>
    </source>
</evidence>
<dbReference type="InterPro" id="IPR036457">
    <property type="entry name" value="PPM-type-like_dom_sf"/>
</dbReference>
<dbReference type="InterPro" id="IPR001932">
    <property type="entry name" value="PPM-type_phosphatase-like_dom"/>
</dbReference>
<accession>F4QBR9</accession>
<dbReference type="SMART" id="SM00368">
    <property type="entry name" value="LRR_RI"/>
    <property type="match status" value="4"/>
</dbReference>
<dbReference type="Pfam" id="PF13516">
    <property type="entry name" value="LRR_6"/>
    <property type="match status" value="2"/>
</dbReference>
<evidence type="ECO:0000256" key="1">
    <source>
        <dbReference type="ARBA" id="ARBA00022723"/>
    </source>
</evidence>
<organism evidence="7 8">
    <name type="scientific">Cavenderia fasciculata</name>
    <name type="common">Slime mold</name>
    <name type="synonym">Dictyostelium fasciculatum</name>
    <dbReference type="NCBI Taxonomy" id="261658"/>
    <lineage>
        <taxon>Eukaryota</taxon>
        <taxon>Amoebozoa</taxon>
        <taxon>Evosea</taxon>
        <taxon>Eumycetozoa</taxon>
        <taxon>Dictyostelia</taxon>
        <taxon>Acytosteliales</taxon>
        <taxon>Cavenderiaceae</taxon>
        <taxon>Cavenderia</taxon>
    </lineage>
</organism>
<dbReference type="InterPro" id="IPR015655">
    <property type="entry name" value="PP2C"/>
</dbReference>
<evidence type="ECO:0000313" key="7">
    <source>
        <dbReference type="EMBL" id="EGG14657.1"/>
    </source>
</evidence>
<dbReference type="CDD" id="cd00143">
    <property type="entry name" value="PP2Cc"/>
    <property type="match status" value="1"/>
</dbReference>
<evidence type="ECO:0000256" key="5">
    <source>
        <dbReference type="SAM" id="MobiDB-lite"/>
    </source>
</evidence>
<evidence type="ECO:0000256" key="3">
    <source>
        <dbReference type="ARBA" id="ARBA00022912"/>
    </source>
</evidence>
<protein>
    <recommendedName>
        <fullName evidence="6">PPM-type phosphatase domain-containing protein</fullName>
    </recommendedName>
</protein>
<dbReference type="PROSITE" id="PS01032">
    <property type="entry name" value="PPM_1"/>
    <property type="match status" value="1"/>
</dbReference>
<dbReference type="GeneID" id="14866593"/>
<dbReference type="PANTHER" id="PTHR47992">
    <property type="entry name" value="PROTEIN PHOSPHATASE"/>
    <property type="match status" value="1"/>
</dbReference>